<dbReference type="AlphaFoldDB" id="A0A3P8CZL2"/>
<evidence type="ECO:0000313" key="2">
    <source>
        <dbReference type="Proteomes" id="UP000277204"/>
    </source>
</evidence>
<dbReference type="EMBL" id="UZAI01019340">
    <property type="protein sequence ID" value="VDP44607.1"/>
    <property type="molecule type" value="Genomic_DNA"/>
</dbReference>
<keyword evidence="2" id="KW-1185">Reference proteome</keyword>
<sequence>MWERTNQLPTEEWRTTTTIIKMVQVFINSCLQKIFTNRWPDTISKNLLW</sequence>
<proteinExistence type="predicted"/>
<reference evidence="1 2" key="1">
    <citation type="submission" date="2018-11" db="EMBL/GenBank/DDBJ databases">
        <authorList>
            <consortium name="Pathogen Informatics"/>
        </authorList>
    </citation>
    <scope>NUCLEOTIDE SEQUENCE [LARGE SCALE GENOMIC DNA]</scope>
    <source>
        <strain evidence="1 2">Zambia</strain>
    </source>
</reference>
<dbReference type="Proteomes" id="UP000277204">
    <property type="component" value="Unassembled WGS sequence"/>
</dbReference>
<name>A0A3P8CZL2_9TREM</name>
<protein>
    <submittedName>
        <fullName evidence="1">Uncharacterized protein</fullName>
    </submittedName>
</protein>
<accession>A0A3P8CZL2</accession>
<evidence type="ECO:0000313" key="1">
    <source>
        <dbReference type="EMBL" id="VDP44607.1"/>
    </source>
</evidence>
<organism evidence="1 2">
    <name type="scientific">Schistosoma margrebowiei</name>
    <dbReference type="NCBI Taxonomy" id="48269"/>
    <lineage>
        <taxon>Eukaryota</taxon>
        <taxon>Metazoa</taxon>
        <taxon>Spiralia</taxon>
        <taxon>Lophotrochozoa</taxon>
        <taxon>Platyhelminthes</taxon>
        <taxon>Trematoda</taxon>
        <taxon>Digenea</taxon>
        <taxon>Strigeidida</taxon>
        <taxon>Schistosomatoidea</taxon>
        <taxon>Schistosomatidae</taxon>
        <taxon>Schistosoma</taxon>
    </lineage>
</organism>
<gene>
    <name evidence="1" type="ORF">SMRZ_LOCUS22790</name>
</gene>